<accession>A0ABY4X7S4</accession>
<keyword evidence="2" id="KW-1185">Reference proteome</keyword>
<protein>
    <recommendedName>
        <fullName evidence="3">Peptidase M48 domain-containing protein</fullName>
    </recommendedName>
</protein>
<dbReference type="EMBL" id="CP084930">
    <property type="protein sequence ID" value="USI72695.1"/>
    <property type="molecule type" value="Genomic_DNA"/>
</dbReference>
<name>A0ABY4X7S4_9SPHN</name>
<evidence type="ECO:0000313" key="1">
    <source>
        <dbReference type="EMBL" id="USI72695.1"/>
    </source>
</evidence>
<dbReference type="RefSeq" id="WP_252166503.1">
    <property type="nucleotide sequence ID" value="NZ_CP084930.1"/>
</dbReference>
<proteinExistence type="predicted"/>
<organism evidence="1 2">
    <name type="scientific">Sphingomonas morindae</name>
    <dbReference type="NCBI Taxonomy" id="1541170"/>
    <lineage>
        <taxon>Bacteria</taxon>
        <taxon>Pseudomonadati</taxon>
        <taxon>Pseudomonadota</taxon>
        <taxon>Alphaproteobacteria</taxon>
        <taxon>Sphingomonadales</taxon>
        <taxon>Sphingomonadaceae</taxon>
        <taxon>Sphingomonas</taxon>
    </lineage>
</organism>
<evidence type="ECO:0000313" key="2">
    <source>
        <dbReference type="Proteomes" id="UP001056937"/>
    </source>
</evidence>
<reference evidence="1" key="1">
    <citation type="journal article" date="2022" name="Toxins">
        <title>Genomic Analysis of Sphingopyxis sp. USTB-05 for Biodegrading Cyanobacterial Hepatotoxins.</title>
        <authorList>
            <person name="Liu C."/>
            <person name="Xu Q."/>
            <person name="Zhao Z."/>
            <person name="Zhang H."/>
            <person name="Liu X."/>
            <person name="Yin C."/>
            <person name="Liu Y."/>
            <person name="Yan H."/>
        </authorList>
    </citation>
    <scope>NUCLEOTIDE SEQUENCE</scope>
    <source>
        <strain evidence="1">NBD5</strain>
    </source>
</reference>
<gene>
    <name evidence="1" type="ORF">LHA26_15695</name>
</gene>
<sequence length="378" mass="41773">MSDEVASLLKSLSLVTVPDDEVSPVVRNVIDEFKSSKSFLWRIYGSKKGSSPIFLVADSPAFQAAASSLKKCDVIIIFSGVEPILDSICSALLSSKSLFPAMGPVPDTVSESIYSPSDCVEKVYFPSAQLSGDRKVLKDKLVFLILYCMLAHETTHIMNGHLDLFQARSGERCLMEFGPSSKNVTSLERQTLEWDADVGAAEMMLRFALDPEITTVSGRSKWTIKPLGRFGDADTSIHMALAATTILALVLTMSKGSEESYGDDHSHPHGVHRGHHAHVALEHFLSFRTGFNRRDSSDQRLFNSVIEAWYQVFYQYLDESFSPAWSVDGLRRAAGRFEEYKKQWSILHPDLQAHSRGVTIAPASPQVHPAHPQSGILG</sequence>
<evidence type="ECO:0008006" key="3">
    <source>
        <dbReference type="Google" id="ProtNLM"/>
    </source>
</evidence>
<dbReference type="Proteomes" id="UP001056937">
    <property type="component" value="Chromosome 1"/>
</dbReference>